<sequence>MKKSLAQNSFYNMIYQTLSFIFPLITSIYVSRIIFEDGIGKVAYAQNITSYFTTFASLGIPIYGIREISKVRNKKEEKNKIFSELIIINSISTLFSIVLYFIFLILFINKKDDFFLYLATGLVLFFNFFNIDWFYQGEEEYGYITIRSFIIKIVLLLFLFLFVHAKRDYILYALITSLGVVFNYTFNAFHSKKMVKIVFFKLKIKKHIKPIIFLAITIFLGTIYSKLDITMLGLMSTESNIGYYSNANKIILMLLTGCQAVSASFLPRLSYLFHKNKSAFDNLINTGLEIILFIVVPATTGLLILAKKIVIVLYGEAFLPASVCLQIFAPLLIIRPVGDLLCYQLLISMNMEKKRIPAYVIATIANFLMNFFLIPYMKEDGAALASLISELLVNGIQLRIVTKLIKISIRKKYVFKVFFSSVLMGLIVSLATIFSGDSAISILFTTLLGILIYILINIILKNEIIQIGLSRVNSFLQEYKVNKE</sequence>
<accession>A0AC61R7K5</accession>
<gene>
    <name evidence="1" type="ORF">E5336_06180</name>
</gene>
<keyword evidence="2" id="KW-1185">Reference proteome</keyword>
<comment type="caution">
    <text evidence="1">The sequence shown here is derived from an EMBL/GenBank/DDBJ whole genome shotgun (WGS) entry which is preliminary data.</text>
</comment>
<organism evidence="1 2">
    <name type="scientific">Dubosiella muris</name>
    <dbReference type="NCBI Taxonomy" id="3038133"/>
    <lineage>
        <taxon>Bacteria</taxon>
        <taxon>Bacillati</taxon>
        <taxon>Bacillota</taxon>
        <taxon>Erysipelotrichia</taxon>
        <taxon>Erysipelotrichales</taxon>
        <taxon>Erysipelotrichaceae</taxon>
        <taxon>Dubosiella</taxon>
    </lineage>
</organism>
<protein>
    <submittedName>
        <fullName evidence="1">Flippase</fullName>
    </submittedName>
</protein>
<proteinExistence type="predicted"/>
<dbReference type="Proteomes" id="UP000308836">
    <property type="component" value="Unassembled WGS sequence"/>
</dbReference>
<reference evidence="1" key="1">
    <citation type="submission" date="2019-04" db="EMBL/GenBank/DDBJ databases">
        <title>Microbes associate with the intestines of laboratory mice.</title>
        <authorList>
            <person name="Navarre W."/>
            <person name="Wong E."/>
            <person name="Huang K."/>
            <person name="Tropini C."/>
            <person name="Ng K."/>
            <person name="Yu B."/>
        </authorList>
    </citation>
    <scope>NUCLEOTIDE SEQUENCE</scope>
    <source>
        <strain evidence="1">NM09_H32</strain>
    </source>
</reference>
<evidence type="ECO:0000313" key="1">
    <source>
        <dbReference type="EMBL" id="TGY66072.1"/>
    </source>
</evidence>
<name>A0AC61R7K5_9FIRM</name>
<evidence type="ECO:0000313" key="2">
    <source>
        <dbReference type="Proteomes" id="UP000308836"/>
    </source>
</evidence>
<dbReference type="EMBL" id="SRYG01000010">
    <property type="protein sequence ID" value="TGY66072.1"/>
    <property type="molecule type" value="Genomic_DNA"/>
</dbReference>